<reference evidence="1 2" key="1">
    <citation type="journal article" date="2023" name="Nucleic Acids Res.">
        <title>The hologenome of Daphnia magna reveals possible DNA methylation and microbiome-mediated evolution of the host genome.</title>
        <authorList>
            <person name="Chaturvedi A."/>
            <person name="Li X."/>
            <person name="Dhandapani V."/>
            <person name="Marshall H."/>
            <person name="Kissane S."/>
            <person name="Cuenca-Cambronero M."/>
            <person name="Asole G."/>
            <person name="Calvet F."/>
            <person name="Ruiz-Romero M."/>
            <person name="Marangio P."/>
            <person name="Guigo R."/>
            <person name="Rago D."/>
            <person name="Mirbahai L."/>
            <person name="Eastwood N."/>
            <person name="Colbourne J.K."/>
            <person name="Zhou J."/>
            <person name="Mallon E."/>
            <person name="Orsini L."/>
        </authorList>
    </citation>
    <scope>NUCLEOTIDE SEQUENCE [LARGE SCALE GENOMIC DNA]</scope>
    <source>
        <strain evidence="1">LRV0_1</strain>
    </source>
</reference>
<name>A0ABR0B9G3_9CRUS</name>
<proteinExistence type="predicted"/>
<organism evidence="1 2">
    <name type="scientific">Daphnia magna</name>
    <dbReference type="NCBI Taxonomy" id="35525"/>
    <lineage>
        <taxon>Eukaryota</taxon>
        <taxon>Metazoa</taxon>
        <taxon>Ecdysozoa</taxon>
        <taxon>Arthropoda</taxon>
        <taxon>Crustacea</taxon>
        <taxon>Branchiopoda</taxon>
        <taxon>Diplostraca</taxon>
        <taxon>Cladocera</taxon>
        <taxon>Anomopoda</taxon>
        <taxon>Daphniidae</taxon>
        <taxon>Daphnia</taxon>
    </lineage>
</organism>
<accession>A0ABR0B9G3</accession>
<gene>
    <name evidence="1" type="ORF">OUZ56_032631</name>
</gene>
<evidence type="ECO:0000313" key="1">
    <source>
        <dbReference type="EMBL" id="KAK4045223.1"/>
    </source>
</evidence>
<keyword evidence="2" id="KW-1185">Reference proteome</keyword>
<dbReference type="Proteomes" id="UP001234178">
    <property type="component" value="Unassembled WGS sequence"/>
</dbReference>
<dbReference type="EMBL" id="JAOYFB010000041">
    <property type="protein sequence ID" value="KAK4045223.1"/>
    <property type="molecule type" value="Genomic_DNA"/>
</dbReference>
<protein>
    <submittedName>
        <fullName evidence="1">Uncharacterized protein</fullName>
    </submittedName>
</protein>
<sequence>MARPAPAAPSAPPFVVLHPVERLLSGVPDDVFSGRLGEACGKRGANGLSWVRSGPDQKITKGVCASFDSGRKSLHRGKKVPGNAVSDIFQSIVELCGPGLARFKRGGERFLHLSFAHGGLRELVELRRNSGHFLVVTAARLRVDGFEAFNCAASAGIGEQLPHPFLVALGLFQGGEDDRSRVHVVDVNASSFELLAALGLRKGRGERADRGRSLRR</sequence>
<comment type="caution">
    <text evidence="1">The sequence shown here is derived from an EMBL/GenBank/DDBJ whole genome shotgun (WGS) entry which is preliminary data.</text>
</comment>
<evidence type="ECO:0000313" key="2">
    <source>
        <dbReference type="Proteomes" id="UP001234178"/>
    </source>
</evidence>